<feature type="compositionally biased region" description="Basic and acidic residues" evidence="1">
    <location>
        <begin position="75"/>
        <end position="98"/>
    </location>
</feature>
<accession>A0A0C3P5D6</accession>
<keyword evidence="3" id="KW-1185">Reference proteome</keyword>
<dbReference type="STRING" id="870435.A0A0C3P5D6"/>
<sequence>MSESRLTTMIDNNNKGQVVINWTQVSDDAIRYETDDEEEMMRAKAKERKRVAREQAEAKRIAWEAEEERACEEEERCKAEEEREAEQRHKAKEGDEARASSSEAAGVKKVVMDPSCTCCAWAKTICEFAVDGNKKCIACVHCNLSKGKCCWPRDGKDNEASPKVKANKGKKRKPDDEMPEPRPSQKKRAKSKAVEVLEIDEHKTGRSGAGKAGAAMSSGLEEKLERLIDTAGMIANNLAGLFELQEATVENSGHIADALKLLLNESYGYGMAVSPSDSGSSELNSDEMCEEAKWLKTHSKDKEEETKGEDEAMAEAE</sequence>
<dbReference type="AlphaFoldDB" id="A0A0C3P5D6"/>
<proteinExistence type="predicted"/>
<feature type="compositionally biased region" description="Acidic residues" evidence="1">
    <location>
        <begin position="306"/>
        <end position="317"/>
    </location>
</feature>
<feature type="compositionally biased region" description="Basic and acidic residues" evidence="1">
    <location>
        <begin position="192"/>
        <end position="204"/>
    </location>
</feature>
<protein>
    <submittedName>
        <fullName evidence="2">Uncharacterized protein</fullName>
    </submittedName>
</protein>
<dbReference type="HOGENOM" id="CLU_048923_0_0_1"/>
<evidence type="ECO:0000313" key="3">
    <source>
        <dbReference type="Proteomes" id="UP000054217"/>
    </source>
</evidence>
<reference evidence="2 3" key="1">
    <citation type="submission" date="2014-04" db="EMBL/GenBank/DDBJ databases">
        <authorList>
            <consortium name="DOE Joint Genome Institute"/>
            <person name="Kuo A."/>
            <person name="Kohler A."/>
            <person name="Costa M.D."/>
            <person name="Nagy L.G."/>
            <person name="Floudas D."/>
            <person name="Copeland A."/>
            <person name="Barry K.W."/>
            <person name="Cichocki N."/>
            <person name="Veneault-Fourrey C."/>
            <person name="LaButti K."/>
            <person name="Lindquist E.A."/>
            <person name="Lipzen A."/>
            <person name="Lundell T."/>
            <person name="Morin E."/>
            <person name="Murat C."/>
            <person name="Sun H."/>
            <person name="Tunlid A."/>
            <person name="Henrissat B."/>
            <person name="Grigoriev I.V."/>
            <person name="Hibbett D.S."/>
            <person name="Martin F."/>
            <person name="Nordberg H.P."/>
            <person name="Cantor M.N."/>
            <person name="Hua S.X."/>
        </authorList>
    </citation>
    <scope>NUCLEOTIDE SEQUENCE [LARGE SCALE GENOMIC DNA]</scope>
    <source>
        <strain evidence="2 3">Marx 270</strain>
    </source>
</reference>
<name>A0A0C3P5D6_PISTI</name>
<evidence type="ECO:0000256" key="1">
    <source>
        <dbReference type="SAM" id="MobiDB-lite"/>
    </source>
</evidence>
<reference evidence="3" key="2">
    <citation type="submission" date="2015-01" db="EMBL/GenBank/DDBJ databases">
        <title>Evolutionary Origins and Diversification of the Mycorrhizal Mutualists.</title>
        <authorList>
            <consortium name="DOE Joint Genome Institute"/>
            <consortium name="Mycorrhizal Genomics Consortium"/>
            <person name="Kohler A."/>
            <person name="Kuo A."/>
            <person name="Nagy L.G."/>
            <person name="Floudas D."/>
            <person name="Copeland A."/>
            <person name="Barry K.W."/>
            <person name="Cichocki N."/>
            <person name="Veneault-Fourrey C."/>
            <person name="LaButti K."/>
            <person name="Lindquist E.A."/>
            <person name="Lipzen A."/>
            <person name="Lundell T."/>
            <person name="Morin E."/>
            <person name="Murat C."/>
            <person name="Riley R."/>
            <person name="Ohm R."/>
            <person name="Sun H."/>
            <person name="Tunlid A."/>
            <person name="Henrissat B."/>
            <person name="Grigoriev I.V."/>
            <person name="Hibbett D.S."/>
            <person name="Martin F."/>
        </authorList>
    </citation>
    <scope>NUCLEOTIDE SEQUENCE [LARGE SCALE GENOMIC DNA]</scope>
    <source>
        <strain evidence="3">Marx 270</strain>
    </source>
</reference>
<feature type="region of interest" description="Disordered" evidence="1">
    <location>
        <begin position="156"/>
        <end position="215"/>
    </location>
</feature>
<feature type="compositionally biased region" description="Basic and acidic residues" evidence="1">
    <location>
        <begin position="290"/>
        <end position="305"/>
    </location>
</feature>
<feature type="region of interest" description="Disordered" evidence="1">
    <location>
        <begin position="73"/>
        <end position="105"/>
    </location>
</feature>
<evidence type="ECO:0000313" key="2">
    <source>
        <dbReference type="EMBL" id="KIO02721.1"/>
    </source>
</evidence>
<gene>
    <name evidence="2" type="ORF">M404DRAFT_27633</name>
</gene>
<dbReference type="OrthoDB" id="2705551at2759"/>
<dbReference type="EMBL" id="KN831980">
    <property type="protein sequence ID" value="KIO02721.1"/>
    <property type="molecule type" value="Genomic_DNA"/>
</dbReference>
<dbReference type="Proteomes" id="UP000054217">
    <property type="component" value="Unassembled WGS sequence"/>
</dbReference>
<dbReference type="InParanoid" id="A0A0C3P5D6"/>
<organism evidence="2 3">
    <name type="scientific">Pisolithus tinctorius Marx 270</name>
    <dbReference type="NCBI Taxonomy" id="870435"/>
    <lineage>
        <taxon>Eukaryota</taxon>
        <taxon>Fungi</taxon>
        <taxon>Dikarya</taxon>
        <taxon>Basidiomycota</taxon>
        <taxon>Agaricomycotina</taxon>
        <taxon>Agaricomycetes</taxon>
        <taxon>Agaricomycetidae</taxon>
        <taxon>Boletales</taxon>
        <taxon>Sclerodermatineae</taxon>
        <taxon>Pisolithaceae</taxon>
        <taxon>Pisolithus</taxon>
    </lineage>
</organism>
<feature type="region of interest" description="Disordered" evidence="1">
    <location>
        <begin position="273"/>
        <end position="317"/>
    </location>
</feature>